<feature type="compositionally biased region" description="Polar residues" evidence="3">
    <location>
        <begin position="284"/>
        <end position="295"/>
    </location>
</feature>
<evidence type="ECO:0000256" key="1">
    <source>
        <dbReference type="ARBA" id="ARBA00004123"/>
    </source>
</evidence>
<name>A0AAV0TXE5_9STRA</name>
<gene>
    <name evidence="5" type="ORF">PDE001_LOCUS3888</name>
</gene>
<dbReference type="GO" id="GO:0030289">
    <property type="term" value="C:protein phosphatase 4 complex"/>
    <property type="evidence" value="ECO:0007669"/>
    <property type="project" value="TreeGrafter"/>
</dbReference>
<dbReference type="AlphaFoldDB" id="A0AAV0TXE5"/>
<dbReference type="Proteomes" id="UP001162029">
    <property type="component" value="Unassembled WGS sequence"/>
</dbReference>
<proteinExistence type="predicted"/>
<dbReference type="EMBL" id="CANTFM010000677">
    <property type="protein sequence ID" value="CAI5727813.1"/>
    <property type="molecule type" value="Genomic_DNA"/>
</dbReference>
<dbReference type="InterPro" id="IPR006887">
    <property type="entry name" value="P4R3-like_central_dom"/>
</dbReference>
<dbReference type="InterPro" id="IPR051137">
    <property type="entry name" value="PP4R3-like"/>
</dbReference>
<dbReference type="PANTHER" id="PTHR23318:SF0">
    <property type="entry name" value="SERINE_THREONINE-PROTEIN PHOSPHATASE 4 REGULATORY SUBUNIT 3"/>
    <property type="match status" value="1"/>
</dbReference>
<keyword evidence="6" id="KW-1185">Reference proteome</keyword>
<evidence type="ECO:0000313" key="5">
    <source>
        <dbReference type="EMBL" id="CAI5727813.1"/>
    </source>
</evidence>
<evidence type="ECO:0000256" key="2">
    <source>
        <dbReference type="ARBA" id="ARBA00023242"/>
    </source>
</evidence>
<dbReference type="PANTHER" id="PTHR23318">
    <property type="entry name" value="ATP SYNTHASE GAMMA-RELATED"/>
    <property type="match status" value="1"/>
</dbReference>
<dbReference type="GO" id="GO:0072542">
    <property type="term" value="F:protein phosphatase activator activity"/>
    <property type="evidence" value="ECO:0007669"/>
    <property type="project" value="TreeGrafter"/>
</dbReference>
<feature type="domain" description="Serine/threonine-protein phosphatase 4 regulatory subunit 3-like central" evidence="4">
    <location>
        <begin position="48"/>
        <end position="218"/>
    </location>
</feature>
<reference evidence="5" key="1">
    <citation type="submission" date="2022-12" db="EMBL/GenBank/DDBJ databases">
        <authorList>
            <person name="Webb A."/>
        </authorList>
    </citation>
    <scope>NUCLEOTIDE SEQUENCE</scope>
    <source>
        <strain evidence="5">Pd1</strain>
    </source>
</reference>
<evidence type="ECO:0000256" key="3">
    <source>
        <dbReference type="SAM" id="MobiDB-lite"/>
    </source>
</evidence>
<evidence type="ECO:0000313" key="6">
    <source>
        <dbReference type="Proteomes" id="UP001162029"/>
    </source>
</evidence>
<evidence type="ECO:0000259" key="4">
    <source>
        <dbReference type="Pfam" id="PF04802"/>
    </source>
</evidence>
<accession>A0AAV0TXE5</accession>
<comment type="subcellular location">
    <subcellularLocation>
        <location evidence="1">Nucleus</location>
    </subcellularLocation>
</comment>
<feature type="region of interest" description="Disordered" evidence="3">
    <location>
        <begin position="284"/>
        <end position="313"/>
    </location>
</feature>
<protein>
    <recommendedName>
        <fullName evidence="4">Serine/threonine-protein phosphatase 4 regulatory subunit 3-like central domain-containing protein</fullName>
    </recommendedName>
</protein>
<sequence length="448" mass="50472">MYLLYWPESVIQDLPNVFVSITEKLAADNQRIMWTPESSLFTALLLVFERDEPMSVLYPNYMHWLLQPLKKNTFLSDESAMSHLQDSIMQLLTFCTENHGCRVKYLFESQPIASYAEKMLRSKNKLFVIRSVKFVRACVVRAEAFFSRFLIQNDLFTPMLENLEIGKTNTGAVSSAVLETLSYIEKTDLTSLIKHIYTKFFEIYKAECPLVFEAIRARHNGNSGSVDEAVVHSADNSKVRVVRAGSIADEEEELYWENDTETVEAAPELKNGLSEEEVSCQNCPSNSAEAASATSPRDADIDEERELQLPVRKKKEEEVTTQSFWEETVCSLIKKLTRKFWIRLGRSSLRTCSRRYHGSSTHPAAVLIMGAICRRRLKKNGGSDGSSFAKRDDDYSNSVGSEYVACDDGANAESAPLIGAKRKLALEEVTNSEPLLKKAKSCTPISSS</sequence>
<organism evidence="5 6">
    <name type="scientific">Peronospora destructor</name>
    <dbReference type="NCBI Taxonomy" id="86335"/>
    <lineage>
        <taxon>Eukaryota</taxon>
        <taxon>Sar</taxon>
        <taxon>Stramenopiles</taxon>
        <taxon>Oomycota</taxon>
        <taxon>Peronosporomycetes</taxon>
        <taxon>Peronosporales</taxon>
        <taxon>Peronosporaceae</taxon>
        <taxon>Peronospora</taxon>
    </lineage>
</organism>
<keyword evidence="2" id="KW-0539">Nucleus</keyword>
<comment type="caution">
    <text evidence="5">The sequence shown here is derived from an EMBL/GenBank/DDBJ whole genome shotgun (WGS) entry which is preliminary data.</text>
</comment>
<dbReference type="GO" id="GO:0005654">
    <property type="term" value="C:nucleoplasm"/>
    <property type="evidence" value="ECO:0007669"/>
    <property type="project" value="TreeGrafter"/>
</dbReference>
<dbReference type="Pfam" id="PF04802">
    <property type="entry name" value="PP4R3"/>
    <property type="match status" value="1"/>
</dbReference>